<organism evidence="1 2">
    <name type="scientific">Racocetra persica</name>
    <dbReference type="NCBI Taxonomy" id="160502"/>
    <lineage>
        <taxon>Eukaryota</taxon>
        <taxon>Fungi</taxon>
        <taxon>Fungi incertae sedis</taxon>
        <taxon>Mucoromycota</taxon>
        <taxon>Glomeromycotina</taxon>
        <taxon>Glomeromycetes</taxon>
        <taxon>Diversisporales</taxon>
        <taxon>Gigasporaceae</taxon>
        <taxon>Racocetra</taxon>
    </lineage>
</organism>
<accession>A0ACA9RZ50</accession>
<comment type="caution">
    <text evidence="1">The sequence shown here is derived from an EMBL/GenBank/DDBJ whole genome shotgun (WGS) entry which is preliminary data.</text>
</comment>
<dbReference type="Proteomes" id="UP000789920">
    <property type="component" value="Unassembled WGS sequence"/>
</dbReference>
<dbReference type="EMBL" id="CAJVQC010080034">
    <property type="protein sequence ID" value="CAG8817623.1"/>
    <property type="molecule type" value="Genomic_DNA"/>
</dbReference>
<evidence type="ECO:0000313" key="2">
    <source>
        <dbReference type="Proteomes" id="UP000789920"/>
    </source>
</evidence>
<sequence>ENAEDLSDQTKNESSIRIYKKFTISTFKAVLEGKFTQEDGLNCACSFTWKRFPFIFWSEFEKHLKIVKEKTLTTMLHSEFLMRVFRNKAFKTLLCKEARQNTDKAHQIAKTIAKDYVYNKPKRSSKAVPHCKHLYQNFARKFTNPLRTANFIELLRHWLDINEFIDNLYDPDFMRRMSANDIIVLHILAGDHMPFLYE</sequence>
<name>A0ACA9RZ50_9GLOM</name>
<reference evidence="1" key="1">
    <citation type="submission" date="2021-06" db="EMBL/GenBank/DDBJ databases">
        <authorList>
            <person name="Kallberg Y."/>
            <person name="Tangrot J."/>
            <person name="Rosling A."/>
        </authorList>
    </citation>
    <scope>NUCLEOTIDE SEQUENCE</scope>
    <source>
        <strain evidence="1">MA461A</strain>
    </source>
</reference>
<keyword evidence="2" id="KW-1185">Reference proteome</keyword>
<protein>
    <submittedName>
        <fullName evidence="1">18537_t:CDS:1</fullName>
    </submittedName>
</protein>
<evidence type="ECO:0000313" key="1">
    <source>
        <dbReference type="EMBL" id="CAG8817623.1"/>
    </source>
</evidence>
<proteinExistence type="predicted"/>
<gene>
    <name evidence="1" type="ORF">RPERSI_LOCUS24728</name>
</gene>
<feature type="non-terminal residue" evidence="1">
    <location>
        <position position="1"/>
    </location>
</feature>